<evidence type="ECO:0000313" key="9">
    <source>
        <dbReference type="EMBL" id="CCJ32552.1"/>
    </source>
</evidence>
<dbReference type="GO" id="GO:0005829">
    <property type="term" value="C:cytosol"/>
    <property type="evidence" value="ECO:0007669"/>
    <property type="project" value="TreeGrafter"/>
</dbReference>
<evidence type="ECO:0000256" key="5">
    <source>
        <dbReference type="ARBA" id="ARBA00022917"/>
    </source>
</evidence>
<comment type="function">
    <text evidence="1 7">One of the essential components for the initiation of protein synthesis. Stabilizes the binding of IF-2 and IF-3 on the 30S subunit to which N-formylmethionyl-tRNA(fMet) subsequently binds. Helps modulate mRNA selection, yielding the 30S pre-initiation complex (PIC). Upon addition of the 50S ribosomal subunit IF-1, IF-2 and IF-3 are released leaving the mature 70S translation initiation complex.</text>
</comment>
<geneLocation type="chloroplast" evidence="9"/>
<dbReference type="Pfam" id="PF01176">
    <property type="entry name" value="eIF-1a"/>
    <property type="match status" value="1"/>
</dbReference>
<keyword evidence="7" id="KW-0699">rRNA-binding</keyword>
<evidence type="ECO:0000256" key="4">
    <source>
        <dbReference type="ARBA" id="ARBA00022540"/>
    </source>
</evidence>
<evidence type="ECO:0000256" key="3">
    <source>
        <dbReference type="ARBA" id="ARBA00011599"/>
    </source>
</evidence>
<dbReference type="InterPro" id="IPR004368">
    <property type="entry name" value="TIF_IF1"/>
</dbReference>
<evidence type="ECO:0000256" key="7">
    <source>
        <dbReference type="HAMAP-Rule" id="MF_00075"/>
    </source>
</evidence>
<dbReference type="HAMAP" id="MF_00075">
    <property type="entry name" value="IF_1"/>
    <property type="match status" value="1"/>
</dbReference>
<accession>M1X3M0</accession>
<evidence type="ECO:0000256" key="1">
    <source>
        <dbReference type="ARBA" id="ARBA00003935"/>
    </source>
</evidence>
<name>M1X3M0_9MAGN</name>
<dbReference type="SUPFAM" id="SSF50249">
    <property type="entry name" value="Nucleic acid-binding proteins"/>
    <property type="match status" value="1"/>
</dbReference>
<organism evidence="9">
    <name type="scientific">Trithuria inconspicua</name>
    <dbReference type="NCBI Taxonomy" id="405043"/>
    <lineage>
        <taxon>Eukaryota</taxon>
        <taxon>Viridiplantae</taxon>
        <taxon>Streptophyta</taxon>
        <taxon>Embryophyta</taxon>
        <taxon>Tracheophyta</taxon>
        <taxon>Spermatophyta</taxon>
        <taxon>Magnoliopsida</taxon>
        <taxon>Nymphaeales</taxon>
        <taxon>Hydatellaceae</taxon>
        <taxon>Trithuria</taxon>
    </lineage>
</organism>
<dbReference type="AlphaFoldDB" id="M1X3M0"/>
<comment type="subcellular location">
    <subcellularLocation>
        <location evidence="7">Plastid</location>
        <location evidence="7">Chloroplast</location>
    </subcellularLocation>
</comment>
<dbReference type="SMART" id="SM00316">
    <property type="entry name" value="S1"/>
    <property type="match status" value="1"/>
</dbReference>
<protein>
    <recommendedName>
        <fullName evidence="6 7">Translation initiation factor IF-1, chloroplastic</fullName>
    </recommendedName>
</protein>
<keyword evidence="7" id="KW-0694">RNA-binding</keyword>
<reference evidence="9" key="1">
    <citation type="submission" date="2012-07" db="EMBL/GenBank/DDBJ databases">
        <authorList>
            <person name="Goremykin V."/>
        </authorList>
    </citation>
    <scope>NUCLEOTIDE SEQUENCE</scope>
</reference>
<dbReference type="GO" id="GO:0019843">
    <property type="term" value="F:rRNA binding"/>
    <property type="evidence" value="ECO:0007669"/>
    <property type="project" value="UniProtKB-UniRule"/>
</dbReference>
<dbReference type="InterPro" id="IPR012340">
    <property type="entry name" value="NA-bd_OB-fold"/>
</dbReference>
<dbReference type="PANTHER" id="PTHR33370:SF1">
    <property type="entry name" value="TRANSLATION INITIATION FACTOR IF-1, CHLOROPLASTIC"/>
    <property type="match status" value="1"/>
</dbReference>
<sequence>MFIDDIERKWVYDGLVIESLPAGMFWVRLDNGNKVLGYISGKIRRSFIRILPGDRVAIEISPYDPTKGRIIYRISNTDSNDS</sequence>
<dbReference type="GO" id="GO:0043022">
    <property type="term" value="F:ribosome binding"/>
    <property type="evidence" value="ECO:0007669"/>
    <property type="project" value="UniProtKB-UniRule"/>
</dbReference>
<dbReference type="Gene3D" id="2.40.50.140">
    <property type="entry name" value="Nucleic acid-binding proteins"/>
    <property type="match status" value="1"/>
</dbReference>
<comment type="similarity">
    <text evidence="2 7">Belongs to the IF-1 family.</text>
</comment>
<reference evidence="9" key="2">
    <citation type="journal article" date="2013" name="Syst. Biol.">
        <title>The evolutionary root of flowering plants.</title>
        <authorList>
            <person name="Goremykin V.V."/>
            <person name="Nikiforova S.V."/>
            <person name="Biggs P.J."/>
            <person name="Zhong B."/>
            <person name="DeLange P."/>
            <person name="Martin W."/>
            <person name="Woetzel S."/>
            <person name="Atherton R.A."/>
            <person name="McLenachan T."/>
            <person name="Lockhart P.J."/>
        </authorList>
    </citation>
    <scope>NUCLEOTIDE SEQUENCE</scope>
</reference>
<keyword evidence="9" id="KW-0150">Chloroplast</keyword>
<keyword evidence="5 7" id="KW-0648">Protein biosynthesis</keyword>
<dbReference type="InterPro" id="IPR003029">
    <property type="entry name" value="S1_domain"/>
</dbReference>
<dbReference type="RefSeq" id="YP_007476385.1">
    <property type="nucleotide sequence ID" value="NC_020372.1"/>
</dbReference>
<feature type="domain" description="S1-like" evidence="8">
    <location>
        <begin position="14"/>
        <end position="75"/>
    </location>
</feature>
<dbReference type="NCBIfam" id="TIGR00008">
    <property type="entry name" value="infA"/>
    <property type="match status" value="1"/>
</dbReference>
<dbReference type="PROSITE" id="PS50832">
    <property type="entry name" value="S1_IF1_TYPE"/>
    <property type="match status" value="1"/>
</dbReference>
<dbReference type="PANTHER" id="PTHR33370">
    <property type="entry name" value="TRANSLATION INITIATION FACTOR IF-1, CHLOROPLASTIC"/>
    <property type="match status" value="1"/>
</dbReference>
<evidence type="ECO:0000259" key="8">
    <source>
        <dbReference type="PROSITE" id="PS50832"/>
    </source>
</evidence>
<keyword evidence="4 7" id="KW-0396">Initiation factor</keyword>
<dbReference type="CDD" id="cd04451">
    <property type="entry name" value="S1_IF1"/>
    <property type="match status" value="1"/>
</dbReference>
<dbReference type="EMBL" id="HE963749">
    <property type="protein sequence ID" value="CCJ32552.1"/>
    <property type="molecule type" value="Genomic_DNA"/>
</dbReference>
<evidence type="ECO:0000256" key="2">
    <source>
        <dbReference type="ARBA" id="ARBA00010939"/>
    </source>
</evidence>
<dbReference type="FunFam" id="2.40.50.140:FF:000002">
    <property type="entry name" value="Translation initiation factor IF-1"/>
    <property type="match status" value="1"/>
</dbReference>
<proteinExistence type="inferred from homology"/>
<dbReference type="GeneID" id="14675145"/>
<evidence type="ECO:0000256" key="6">
    <source>
        <dbReference type="ARBA" id="ARBA00068272"/>
    </source>
</evidence>
<gene>
    <name evidence="7 9" type="primary">infA</name>
</gene>
<dbReference type="GO" id="GO:0003743">
    <property type="term" value="F:translation initiation factor activity"/>
    <property type="evidence" value="ECO:0007669"/>
    <property type="project" value="UniProtKB-UniRule"/>
</dbReference>
<comment type="subunit">
    <text evidence="3 7">Component of the 30S ribosomal translation pre-initiation complex which assembles on the 30S ribosome in the order IF-2 and IF-3, IF-1 and N-formylmethionyl-tRNA(fMet); mRNA recruitment can occur at any time during PIC assembly.</text>
</comment>
<dbReference type="InterPro" id="IPR006196">
    <property type="entry name" value="RNA-binding_domain_S1_IF1"/>
</dbReference>
<keyword evidence="9" id="KW-0934">Plastid</keyword>
<dbReference type="GO" id="GO:0009507">
    <property type="term" value="C:chloroplast"/>
    <property type="evidence" value="ECO:0007669"/>
    <property type="project" value="UniProtKB-SubCell"/>
</dbReference>